<evidence type="ECO:0008006" key="4">
    <source>
        <dbReference type="Google" id="ProtNLM"/>
    </source>
</evidence>
<protein>
    <recommendedName>
        <fullName evidence="4">GNAT family N-acetyltransferase</fullName>
    </recommendedName>
</protein>
<dbReference type="Gene3D" id="3.40.630.30">
    <property type="match status" value="1"/>
</dbReference>
<feature type="compositionally biased region" description="Basic and acidic residues" evidence="1">
    <location>
        <begin position="48"/>
        <end position="57"/>
    </location>
</feature>
<dbReference type="SUPFAM" id="SSF55729">
    <property type="entry name" value="Acyl-CoA N-acyltransferases (Nat)"/>
    <property type="match status" value="1"/>
</dbReference>
<feature type="region of interest" description="Disordered" evidence="1">
    <location>
        <begin position="85"/>
        <end position="132"/>
    </location>
</feature>
<dbReference type="InterPro" id="IPR016181">
    <property type="entry name" value="Acyl_CoA_acyltransferase"/>
</dbReference>
<reference evidence="2 3" key="1">
    <citation type="journal article" date="2012" name="PLoS ONE">
        <title>Evolution of Burkholderia pseudomallei in recurrent melioidosis.</title>
        <authorList>
            <person name="Hayden H.S."/>
            <person name="Lim R."/>
            <person name="Brittnacher M.J."/>
            <person name="Sims E.H."/>
            <person name="Ramage E.R."/>
            <person name="Fong C."/>
            <person name="Wu Z."/>
            <person name="Crist E."/>
            <person name="Chang J."/>
            <person name="Zhou Y."/>
            <person name="Radey M."/>
            <person name="Rohmer L."/>
            <person name="Haugen E."/>
            <person name="Gillett W."/>
            <person name="Wuthiekanun V."/>
            <person name="Peacock S.J."/>
            <person name="Kaul R."/>
            <person name="Miller S.I."/>
            <person name="Manoil C."/>
            <person name="Jacobs M.A."/>
        </authorList>
    </citation>
    <scope>NUCLEOTIDE SEQUENCE [LARGE SCALE GENOMIC DNA]</scope>
    <source>
        <strain evidence="2 3">1026b</strain>
    </source>
</reference>
<proteinExistence type="predicted"/>
<feature type="compositionally biased region" description="Polar residues" evidence="1">
    <location>
        <begin position="34"/>
        <end position="43"/>
    </location>
</feature>
<name>A0A0H3HY26_BURP2</name>
<accession>A0A0H3HY26</accession>
<evidence type="ECO:0000256" key="1">
    <source>
        <dbReference type="SAM" id="MobiDB-lite"/>
    </source>
</evidence>
<gene>
    <name evidence="2" type="ordered locus">BP1026B_II0796</name>
</gene>
<evidence type="ECO:0000313" key="3">
    <source>
        <dbReference type="Proteomes" id="UP000010087"/>
    </source>
</evidence>
<dbReference type="PATRIC" id="fig|884204.3.peg.4992"/>
<dbReference type="AlphaFoldDB" id="A0A0H3HY26"/>
<organism evidence="2 3">
    <name type="scientific">Burkholderia pseudomallei (strain 1026b)</name>
    <dbReference type="NCBI Taxonomy" id="884204"/>
    <lineage>
        <taxon>Bacteria</taxon>
        <taxon>Pseudomonadati</taxon>
        <taxon>Pseudomonadota</taxon>
        <taxon>Betaproteobacteria</taxon>
        <taxon>Burkholderiales</taxon>
        <taxon>Burkholderiaceae</taxon>
        <taxon>Burkholderia</taxon>
        <taxon>pseudomallei group</taxon>
    </lineage>
</organism>
<feature type="compositionally biased region" description="Basic residues" evidence="1">
    <location>
        <begin position="85"/>
        <end position="94"/>
    </location>
</feature>
<sequence>MSGRCGECGECGGCAAGASSRPNAPRTQWRAISWPSQSNSDSISCPLRPKDRPAERYPRRHRSPRIGRHRFHRRGPCRVPRRARWRDRRARARGVRAGSAHGRAARRPDGPHVARPEVRRRVLSDRRAARRRRGREIPRLAGDEARQRGCGAAVLYTISFQAPAFYEKFGWRRFGDVRCDSRGTNRVFMTKTLRWAPAARAGVRARRGAR</sequence>
<dbReference type="Proteomes" id="UP000010087">
    <property type="component" value="Chromosome 2"/>
</dbReference>
<feature type="compositionally biased region" description="Basic and acidic residues" evidence="1">
    <location>
        <begin position="106"/>
        <end position="127"/>
    </location>
</feature>
<dbReference type="EMBL" id="CP002834">
    <property type="protein sequence ID" value="AFI69053.1"/>
    <property type="molecule type" value="Genomic_DNA"/>
</dbReference>
<dbReference type="KEGG" id="bpz:BP1026B_II0796"/>
<evidence type="ECO:0000313" key="2">
    <source>
        <dbReference type="EMBL" id="AFI69053.1"/>
    </source>
</evidence>
<feature type="region of interest" description="Disordered" evidence="1">
    <location>
        <begin position="14"/>
        <end position="62"/>
    </location>
</feature>